<reference evidence="6 7" key="1">
    <citation type="submission" date="2019-03" db="EMBL/GenBank/DDBJ databases">
        <title>Genomic Encyclopedia of Type Strains, Phase IV (KMG-IV): sequencing the most valuable type-strain genomes for metagenomic binning, comparative biology and taxonomic classification.</title>
        <authorList>
            <person name="Goeker M."/>
        </authorList>
    </citation>
    <scope>NUCLEOTIDE SEQUENCE [LARGE SCALE GENOMIC DNA]</scope>
    <source>
        <strain evidence="6 7">DSM 45765</strain>
    </source>
</reference>
<dbReference type="AlphaFoldDB" id="A0A4R2R5Y4"/>
<evidence type="ECO:0000256" key="2">
    <source>
        <dbReference type="ARBA" id="ARBA00023015"/>
    </source>
</evidence>
<keyword evidence="2" id="KW-0805">Transcription regulation</keyword>
<accession>A0A4R2R5Y4</accession>
<dbReference type="PROSITE" id="PS00552">
    <property type="entry name" value="HTH_MERR_1"/>
    <property type="match status" value="1"/>
</dbReference>
<keyword evidence="3 6" id="KW-0238">DNA-binding</keyword>
<keyword evidence="4" id="KW-0804">Transcription</keyword>
<keyword evidence="1" id="KW-0678">Repressor</keyword>
<dbReference type="SMART" id="SM00422">
    <property type="entry name" value="HTH_MERR"/>
    <property type="match status" value="1"/>
</dbReference>
<evidence type="ECO:0000313" key="7">
    <source>
        <dbReference type="Proteomes" id="UP000294911"/>
    </source>
</evidence>
<dbReference type="InterPro" id="IPR047057">
    <property type="entry name" value="MerR_fam"/>
</dbReference>
<protein>
    <submittedName>
        <fullName evidence="6">DNA-binding transcriptional MerR regulator</fullName>
    </submittedName>
</protein>
<evidence type="ECO:0000256" key="3">
    <source>
        <dbReference type="ARBA" id="ARBA00023125"/>
    </source>
</evidence>
<dbReference type="Pfam" id="PF13411">
    <property type="entry name" value="MerR_1"/>
    <property type="match status" value="1"/>
</dbReference>
<name>A0A4R2R5Y4_9PSEU</name>
<dbReference type="PANTHER" id="PTHR30204:SF69">
    <property type="entry name" value="MERR-FAMILY TRANSCRIPTIONAL REGULATOR"/>
    <property type="match status" value="1"/>
</dbReference>
<sequence length="142" mass="15809">MSVLTVAEMNGAVVHIGELSERTGVSRRSLRYYEQRGLLRAQRTDAGWRTYDADAVTRVRNVRSLLDAGMTVEDIQQLAPCLAEDDHATCVDTGAAITTHQARLQVLDSQIAQLQLYRTKLLGRIARLRATAAKQEQSTEVR</sequence>
<evidence type="ECO:0000259" key="5">
    <source>
        <dbReference type="PROSITE" id="PS50937"/>
    </source>
</evidence>
<dbReference type="GO" id="GO:0003700">
    <property type="term" value="F:DNA-binding transcription factor activity"/>
    <property type="evidence" value="ECO:0007669"/>
    <property type="project" value="InterPro"/>
</dbReference>
<evidence type="ECO:0000313" key="6">
    <source>
        <dbReference type="EMBL" id="TCP57239.1"/>
    </source>
</evidence>
<proteinExistence type="predicted"/>
<dbReference type="InterPro" id="IPR000551">
    <property type="entry name" value="MerR-type_HTH_dom"/>
</dbReference>
<dbReference type="Gene3D" id="1.10.1660.10">
    <property type="match status" value="1"/>
</dbReference>
<feature type="domain" description="HTH merR-type" evidence="5">
    <location>
        <begin position="16"/>
        <end position="81"/>
    </location>
</feature>
<evidence type="ECO:0000256" key="4">
    <source>
        <dbReference type="ARBA" id="ARBA00023163"/>
    </source>
</evidence>
<organism evidence="6 7">
    <name type="scientific">Tamaricihabitans halophyticus</name>
    <dbReference type="NCBI Taxonomy" id="1262583"/>
    <lineage>
        <taxon>Bacteria</taxon>
        <taxon>Bacillati</taxon>
        <taxon>Actinomycetota</taxon>
        <taxon>Actinomycetes</taxon>
        <taxon>Pseudonocardiales</taxon>
        <taxon>Pseudonocardiaceae</taxon>
        <taxon>Tamaricihabitans</taxon>
    </lineage>
</organism>
<dbReference type="SUPFAM" id="SSF46955">
    <property type="entry name" value="Putative DNA-binding domain"/>
    <property type="match status" value="1"/>
</dbReference>
<dbReference type="GO" id="GO:0003677">
    <property type="term" value="F:DNA binding"/>
    <property type="evidence" value="ECO:0007669"/>
    <property type="project" value="UniProtKB-KW"/>
</dbReference>
<dbReference type="Proteomes" id="UP000294911">
    <property type="component" value="Unassembled WGS sequence"/>
</dbReference>
<dbReference type="PRINTS" id="PR00040">
    <property type="entry name" value="HTHMERR"/>
</dbReference>
<comment type="caution">
    <text evidence="6">The sequence shown here is derived from an EMBL/GenBank/DDBJ whole genome shotgun (WGS) entry which is preliminary data.</text>
</comment>
<dbReference type="InterPro" id="IPR009061">
    <property type="entry name" value="DNA-bd_dom_put_sf"/>
</dbReference>
<keyword evidence="7" id="KW-1185">Reference proteome</keyword>
<evidence type="ECO:0000256" key="1">
    <source>
        <dbReference type="ARBA" id="ARBA00022491"/>
    </source>
</evidence>
<gene>
    <name evidence="6" type="ORF">EV191_1011192</name>
</gene>
<dbReference type="EMBL" id="SLXQ01000001">
    <property type="protein sequence ID" value="TCP57239.1"/>
    <property type="molecule type" value="Genomic_DNA"/>
</dbReference>
<dbReference type="PANTHER" id="PTHR30204">
    <property type="entry name" value="REDOX-CYCLING DRUG-SENSING TRANSCRIPTIONAL ACTIVATOR SOXR"/>
    <property type="match status" value="1"/>
</dbReference>
<dbReference type="PROSITE" id="PS50937">
    <property type="entry name" value="HTH_MERR_2"/>
    <property type="match status" value="1"/>
</dbReference>